<dbReference type="PANTHER" id="PTHR42663">
    <property type="entry name" value="HYDROLASE C777.06C-RELATED-RELATED"/>
    <property type="match status" value="1"/>
</dbReference>
<sequence length="259" mass="28971">MTRDGQEELGVILYFIGTAASEGIPNPLCKCSTCQEARKFAFAQRKPPTLAVILKKGGIILFDVGSDIGEHLPGVSIRTVFLTHWHNDHTYGLYKLRWVAKKLSLYAPREGADATILNEPRNLEIQFIKAGDTIKLPPLKITALKLNHFPETLGYLLESKKKKVAILYDTKGLPEETYELLKKKKPKVALVDATYPPGVEMPTHNNVDEAAVLGLSVAEKVYLTHIAHHNLPFMKLLEYVIEKYGEKVNVAYDGMVVYV</sequence>
<dbReference type="Pfam" id="PF12706">
    <property type="entry name" value="Lactamase_B_2"/>
    <property type="match status" value="1"/>
</dbReference>
<dbReference type="Proteomes" id="UP000066042">
    <property type="component" value="Chromosome"/>
</dbReference>
<reference evidence="2 3" key="1">
    <citation type="journal article" date="2016" name="Genome Announc.">
        <title>Complete genome sequence of the hyperthermophilic and piezophilic archaeon Thermococcus barophilus Ch5, capable of growth at the expense of hydrogenogenesis from carbon monoxide and formate.</title>
        <authorList>
            <person name="Oger P."/>
            <person name="Sokolova T.G."/>
            <person name="Kozhevnikova D.A."/>
            <person name="Taranov E.A."/>
            <person name="Vannier P."/>
            <person name="Lee H.S."/>
            <person name="Kwon K.K."/>
            <person name="Kang S.G."/>
            <person name="Lee J.H."/>
            <person name="Bonch-Osmolovskaya E.A."/>
            <person name="Lebedinsky A.V."/>
        </authorList>
    </citation>
    <scope>NUCLEOTIDE SEQUENCE [LARGE SCALE GENOMIC DNA]</scope>
    <source>
        <strain evidence="3">Ch5</strain>
    </source>
</reference>
<protein>
    <submittedName>
        <fullName evidence="2">Metal-dependent hydrolase</fullName>
    </submittedName>
</protein>
<dbReference type="AlphaFoldDB" id="A0A0S1XFR3"/>
<dbReference type="SUPFAM" id="SSF56281">
    <property type="entry name" value="Metallo-hydrolase/oxidoreductase"/>
    <property type="match status" value="1"/>
</dbReference>
<evidence type="ECO:0000259" key="1">
    <source>
        <dbReference type="SMART" id="SM00849"/>
    </source>
</evidence>
<evidence type="ECO:0000313" key="3">
    <source>
        <dbReference type="Proteomes" id="UP000066042"/>
    </source>
</evidence>
<name>A0A0S1XFR3_THEBA</name>
<proteinExistence type="predicted"/>
<dbReference type="PANTHER" id="PTHR42663:SF12">
    <property type="entry name" value="ATP-BINDING PROTEIN PHNP"/>
    <property type="match status" value="1"/>
</dbReference>
<dbReference type="GO" id="GO:0016787">
    <property type="term" value="F:hydrolase activity"/>
    <property type="evidence" value="ECO:0007669"/>
    <property type="project" value="UniProtKB-KW"/>
</dbReference>
<dbReference type="GeneID" id="26137876"/>
<gene>
    <name evidence="2" type="ORF">TBCH5v1_2672</name>
</gene>
<keyword evidence="2" id="KW-0378">Hydrolase</keyword>
<dbReference type="CDD" id="cd07736">
    <property type="entry name" value="PhnP-like_MBL-fold"/>
    <property type="match status" value="1"/>
</dbReference>
<dbReference type="EMBL" id="CP013050">
    <property type="protein sequence ID" value="ALM76560.1"/>
    <property type="molecule type" value="Genomic_DNA"/>
</dbReference>
<organism evidence="2 3">
    <name type="scientific">Thermococcus barophilus</name>
    <dbReference type="NCBI Taxonomy" id="55802"/>
    <lineage>
        <taxon>Archaea</taxon>
        <taxon>Methanobacteriati</taxon>
        <taxon>Methanobacteriota</taxon>
        <taxon>Thermococci</taxon>
        <taxon>Thermococcales</taxon>
        <taxon>Thermococcaceae</taxon>
        <taxon>Thermococcus</taxon>
    </lineage>
</organism>
<dbReference type="STRING" id="55802.TBCH5v1_2672"/>
<dbReference type="InterPro" id="IPR036866">
    <property type="entry name" value="RibonucZ/Hydroxyglut_hydro"/>
</dbReference>
<dbReference type="InterPro" id="IPR001279">
    <property type="entry name" value="Metallo-B-lactamas"/>
</dbReference>
<evidence type="ECO:0000313" key="2">
    <source>
        <dbReference type="EMBL" id="ALM76560.1"/>
    </source>
</evidence>
<accession>A0A0S1XFR3</accession>
<dbReference type="PATRIC" id="fig|55802.8.peg.2658"/>
<dbReference type="InterPro" id="IPR035682">
    <property type="entry name" value="PhnP_MBL"/>
</dbReference>
<dbReference type="RefSeq" id="WP_235507125.1">
    <property type="nucleotide sequence ID" value="NZ_CP013050.1"/>
</dbReference>
<feature type="domain" description="Metallo-beta-lactamase" evidence="1">
    <location>
        <begin position="48"/>
        <end position="225"/>
    </location>
</feature>
<dbReference type="SMART" id="SM00849">
    <property type="entry name" value="Lactamase_B"/>
    <property type="match status" value="1"/>
</dbReference>
<dbReference type="Gene3D" id="3.60.15.10">
    <property type="entry name" value="Ribonuclease Z/Hydroxyacylglutathione hydrolase-like"/>
    <property type="match status" value="1"/>
</dbReference>